<evidence type="ECO:0000313" key="2">
    <source>
        <dbReference type="Proteomes" id="UP001465668"/>
    </source>
</evidence>
<dbReference type="Proteomes" id="UP001465668">
    <property type="component" value="Unassembled WGS sequence"/>
</dbReference>
<proteinExistence type="predicted"/>
<evidence type="ECO:0000313" key="1">
    <source>
        <dbReference type="EMBL" id="KAK9776179.1"/>
    </source>
</evidence>
<name>A0ABR2XQU9_9PEZI</name>
<protein>
    <submittedName>
        <fullName evidence="1">Beta-xylosidase C-terminal Concanavalin A-like domain-containing protein</fullName>
    </submittedName>
</protein>
<keyword evidence="2" id="KW-1185">Reference proteome</keyword>
<organism evidence="1 2">
    <name type="scientific">Seiridium cardinale</name>
    <dbReference type="NCBI Taxonomy" id="138064"/>
    <lineage>
        <taxon>Eukaryota</taxon>
        <taxon>Fungi</taxon>
        <taxon>Dikarya</taxon>
        <taxon>Ascomycota</taxon>
        <taxon>Pezizomycotina</taxon>
        <taxon>Sordariomycetes</taxon>
        <taxon>Xylariomycetidae</taxon>
        <taxon>Amphisphaeriales</taxon>
        <taxon>Sporocadaceae</taxon>
        <taxon>Seiridium</taxon>
    </lineage>
</organism>
<sequence length="71" mass="7983">MPLATAASDEKAIVKCTTHALAEIAIQNNSANADFPITQLNSYEKRRHVFLIIGRPRELWNEDEGDVLVLY</sequence>
<accession>A0ABR2XQU9</accession>
<gene>
    <name evidence="1" type="ORF">SCAR479_07085</name>
</gene>
<reference evidence="1 2" key="1">
    <citation type="submission" date="2024-02" db="EMBL/GenBank/DDBJ databases">
        <title>First draft genome assembly of two strains of Seiridium cardinale.</title>
        <authorList>
            <person name="Emiliani G."/>
            <person name="Scali E."/>
        </authorList>
    </citation>
    <scope>NUCLEOTIDE SEQUENCE [LARGE SCALE GENOMIC DNA]</scope>
    <source>
        <strain evidence="1 2">BM-138-000479</strain>
    </source>
</reference>
<comment type="caution">
    <text evidence="1">The sequence shown here is derived from an EMBL/GenBank/DDBJ whole genome shotgun (WGS) entry which is preliminary data.</text>
</comment>
<dbReference type="EMBL" id="JARVKM010000029">
    <property type="protein sequence ID" value="KAK9776179.1"/>
    <property type="molecule type" value="Genomic_DNA"/>
</dbReference>